<name>I3D2F0_9ARCH</name>
<organism evidence="2 3">
    <name type="scientific">Candidatus Nitrosopumilus salarius BD31</name>
    <dbReference type="NCBI Taxonomy" id="859350"/>
    <lineage>
        <taxon>Archaea</taxon>
        <taxon>Nitrososphaerota</taxon>
        <taxon>Nitrososphaeria</taxon>
        <taxon>Nitrosopumilales</taxon>
        <taxon>Nitrosopumilaceae</taxon>
        <taxon>Nitrosopumilus</taxon>
    </lineage>
</organism>
<evidence type="ECO:0000313" key="2">
    <source>
        <dbReference type="EMBL" id="EIJ65893.1"/>
    </source>
</evidence>
<accession>I3D2F0</accession>
<evidence type="ECO:0000256" key="1">
    <source>
        <dbReference type="SAM" id="MobiDB-lite"/>
    </source>
</evidence>
<dbReference type="RefSeq" id="WP_008299249.1">
    <property type="nucleotide sequence ID" value="NZ_AEXL02000090.1"/>
</dbReference>
<reference evidence="2 3" key="1">
    <citation type="journal article" date="2012" name="J. Bacteriol.">
        <title>Genome sequence of "Candidatus Nitrosopumilus salaria" BD31, an ammonia-oxidizing archaeon from the San Francisco Bay estuary.</title>
        <authorList>
            <person name="Mosier A.C."/>
            <person name="Allen E.E."/>
            <person name="Kim M."/>
            <person name="Ferriera S."/>
            <person name="Francis C.A."/>
        </authorList>
    </citation>
    <scope>NUCLEOTIDE SEQUENCE [LARGE SCALE GENOMIC DNA]</scope>
    <source>
        <strain evidence="2 3">BD31</strain>
    </source>
</reference>
<comment type="caution">
    <text evidence="2">The sequence shown here is derived from an EMBL/GenBank/DDBJ whole genome shotgun (WGS) entry which is preliminary data.</text>
</comment>
<dbReference type="AlphaFoldDB" id="I3D2F0"/>
<gene>
    <name evidence="2" type="ORF">BD31_I0192</name>
</gene>
<feature type="region of interest" description="Disordered" evidence="1">
    <location>
        <begin position="22"/>
        <end position="42"/>
    </location>
</feature>
<sequence length="42" mass="4767">MKNFEMTHCSDECLLSSLKNSDSLTENGVSATTWDERSDPWT</sequence>
<dbReference type="EMBL" id="AEXL02000090">
    <property type="protein sequence ID" value="EIJ65893.1"/>
    <property type="molecule type" value="Genomic_DNA"/>
</dbReference>
<dbReference type="PATRIC" id="fig|859350.6.peg.1118"/>
<evidence type="ECO:0000313" key="3">
    <source>
        <dbReference type="Proteomes" id="UP000003423"/>
    </source>
</evidence>
<protein>
    <submittedName>
        <fullName evidence="2">Uncharacterized protein</fullName>
    </submittedName>
</protein>
<dbReference type="Proteomes" id="UP000003423">
    <property type="component" value="Unassembled WGS sequence"/>
</dbReference>
<keyword evidence="3" id="KW-1185">Reference proteome</keyword>
<feature type="compositionally biased region" description="Polar residues" evidence="1">
    <location>
        <begin position="22"/>
        <end position="33"/>
    </location>
</feature>
<proteinExistence type="predicted"/>